<dbReference type="eggNOG" id="COG2010">
    <property type="taxonomic scope" value="Bacteria"/>
</dbReference>
<evidence type="ECO:0000313" key="2">
    <source>
        <dbReference type="Proteomes" id="UP000003835"/>
    </source>
</evidence>
<proteinExistence type="predicted"/>
<dbReference type="AlphaFoldDB" id="B4W4K1"/>
<keyword evidence="2" id="KW-1185">Reference proteome</keyword>
<gene>
    <name evidence="1" type="ORF">MC7420_8092</name>
</gene>
<reference evidence="1 2" key="1">
    <citation type="submission" date="2008-07" db="EMBL/GenBank/DDBJ databases">
        <authorList>
            <person name="Tandeau de Marsac N."/>
            <person name="Ferriera S."/>
            <person name="Johnson J."/>
            <person name="Kravitz S."/>
            <person name="Beeson K."/>
            <person name="Sutton G."/>
            <person name="Rogers Y.-H."/>
            <person name="Friedman R."/>
            <person name="Frazier M."/>
            <person name="Venter J.C."/>
        </authorList>
    </citation>
    <scope>NUCLEOTIDE SEQUENCE [LARGE SCALE GENOMIC DNA]</scope>
    <source>
        <strain evidence="1 2">PCC 7420</strain>
    </source>
</reference>
<dbReference type="RefSeq" id="WP_006106241.1">
    <property type="nucleotide sequence ID" value="NZ_DS989879.1"/>
</dbReference>
<dbReference type="EMBL" id="DS989879">
    <property type="protein sequence ID" value="EDX70882.1"/>
    <property type="molecule type" value="Genomic_DNA"/>
</dbReference>
<dbReference type="STRING" id="118168.MC7420_8092"/>
<dbReference type="Pfam" id="PF09626">
    <property type="entry name" value="DHC"/>
    <property type="match status" value="1"/>
</dbReference>
<dbReference type="Proteomes" id="UP000003835">
    <property type="component" value="Unassembled WGS sequence"/>
</dbReference>
<evidence type="ECO:0000313" key="1">
    <source>
        <dbReference type="EMBL" id="EDX70882.1"/>
    </source>
</evidence>
<dbReference type="HOGENOM" id="CLU_123240_0_0_3"/>
<dbReference type="OrthoDB" id="5296814at2"/>
<sequence length="181" mass="20688">MRNYHNLRSHAVLFVLVLVWSILLGGGMAGVLRAAETPQSPNSETLVAIGTIDPIPERYQTGLKLYLENCSSCHVALPPEVMPTQTWETLLLEPEQHYGQRLEQIPRPFIFIVWNYLRTFSRPLGEDEQTPFRVTESRYFKALHPRVDLPPTLTAAGCISCHPGARDYNYRRLTPEWEDSP</sequence>
<name>B4W4K1_9CYAN</name>
<protein>
    <submittedName>
        <fullName evidence="1">Uncharacterized protein</fullName>
    </submittedName>
</protein>
<organism evidence="1 2">
    <name type="scientific">Coleofasciculus chthonoplastes PCC 7420</name>
    <dbReference type="NCBI Taxonomy" id="118168"/>
    <lineage>
        <taxon>Bacteria</taxon>
        <taxon>Bacillati</taxon>
        <taxon>Cyanobacteriota</taxon>
        <taxon>Cyanophyceae</taxon>
        <taxon>Coleofasciculales</taxon>
        <taxon>Coleofasciculaceae</taxon>
        <taxon>Coleofasciculus</taxon>
    </lineage>
</organism>
<accession>B4W4K1</accession>
<dbReference type="InterPro" id="IPR018588">
    <property type="entry name" value="Dihaem_cytochrome-c"/>
</dbReference>